<keyword evidence="6 7" id="KW-0472">Membrane</keyword>
<evidence type="ECO:0000256" key="4">
    <source>
        <dbReference type="ARBA" id="ARBA00022692"/>
    </source>
</evidence>
<evidence type="ECO:0000313" key="10">
    <source>
        <dbReference type="EMBL" id="EAY26573.1"/>
    </source>
</evidence>
<dbReference type="InterPro" id="IPR003838">
    <property type="entry name" value="ABC3_permease_C"/>
</dbReference>
<evidence type="ECO:0000256" key="7">
    <source>
        <dbReference type="SAM" id="Phobius"/>
    </source>
</evidence>
<proteinExistence type="inferred from homology"/>
<evidence type="ECO:0000256" key="1">
    <source>
        <dbReference type="ARBA" id="ARBA00004651"/>
    </source>
</evidence>
<comment type="similarity">
    <text evidence="2">Belongs to the ABC-4 integral membrane protein family. LolC/E subfamily.</text>
</comment>
<evidence type="ECO:0000256" key="2">
    <source>
        <dbReference type="ARBA" id="ARBA00005236"/>
    </source>
</evidence>
<keyword evidence="4 7" id="KW-0812">Transmembrane</keyword>
<dbReference type="InterPro" id="IPR051447">
    <property type="entry name" value="Lipoprotein-release_system"/>
</dbReference>
<evidence type="ECO:0000256" key="3">
    <source>
        <dbReference type="ARBA" id="ARBA00022475"/>
    </source>
</evidence>
<sequence>MKKTAKKNFFANLSYNTWLYNFVSARLAQGKDKAFSGIITRIAIASISIGLAILIVAFGVLEGFRNTIHDKIFSFVGHIQVTQFNSGNSYKEKPINTNTRLFKNYKNNLPNVETLHAFSMKPGIFKTSDEVMGVLLKGIGADYRQSKFTKNMVKGRFLKFPKGKASKELIISQKIAHKLHLKVNDSIYVYFVQDPPAIRKLHIVGIYESGMEEFDEKFVLSDIRLIQKLNRWADTLVGGYEVFINDFRRLDSVQKEVFEEMEYDMQMQTTPRKYEEIFDWLTLLNTNVKIFLWLILIVACFNMISIFLIMIMERINMIGVLKAIGATNSQIKSIFLMRGIRLIFRGMLIGNLVGLGICALQYYLHLIPLDPENYYMDTVPIDWNWGVILTLNLLIFALILVILIPATFISTVRPIKAIRFD</sequence>
<dbReference type="eggNOG" id="COG4591">
    <property type="taxonomic scope" value="Bacteria"/>
</dbReference>
<evidence type="ECO:0000259" key="8">
    <source>
        <dbReference type="Pfam" id="PF02687"/>
    </source>
</evidence>
<keyword evidence="11" id="KW-1185">Reference proteome</keyword>
<gene>
    <name evidence="10" type="ORF">M23134_06100</name>
</gene>
<reference evidence="10 11" key="1">
    <citation type="submission" date="2007-01" db="EMBL/GenBank/DDBJ databases">
        <authorList>
            <person name="Haygood M."/>
            <person name="Podell S."/>
            <person name="Anderson C."/>
            <person name="Hopkinson B."/>
            <person name="Roe K."/>
            <person name="Barbeau K."/>
            <person name="Gaasterland T."/>
            <person name="Ferriera S."/>
            <person name="Johnson J."/>
            <person name="Kravitz S."/>
            <person name="Beeson K."/>
            <person name="Sutton G."/>
            <person name="Rogers Y.-H."/>
            <person name="Friedman R."/>
            <person name="Frazier M."/>
            <person name="Venter J.C."/>
        </authorList>
    </citation>
    <scope>NUCLEOTIDE SEQUENCE [LARGE SCALE GENOMIC DNA]</scope>
    <source>
        <strain evidence="10 11">ATCC 23134</strain>
    </source>
</reference>
<feature type="domain" description="ABC3 transporter permease C-terminal" evidence="8">
    <location>
        <begin position="290"/>
        <end position="406"/>
    </location>
</feature>
<comment type="caution">
    <text evidence="10">The sequence shown here is derived from an EMBL/GenBank/DDBJ whole genome shotgun (WGS) entry which is preliminary data.</text>
</comment>
<name>A1ZSJ3_MICM2</name>
<dbReference type="InterPro" id="IPR025857">
    <property type="entry name" value="MacB_PCD"/>
</dbReference>
<dbReference type="EMBL" id="AAWS01000032">
    <property type="protein sequence ID" value="EAY26573.1"/>
    <property type="molecule type" value="Genomic_DNA"/>
</dbReference>
<dbReference type="RefSeq" id="WP_002700546.1">
    <property type="nucleotide sequence ID" value="NZ_AAWS01000032.1"/>
</dbReference>
<evidence type="ECO:0000256" key="5">
    <source>
        <dbReference type="ARBA" id="ARBA00022989"/>
    </source>
</evidence>
<dbReference type="Pfam" id="PF02687">
    <property type="entry name" value="FtsX"/>
    <property type="match status" value="1"/>
</dbReference>
<protein>
    <submittedName>
        <fullName evidence="10">ABC transporter, permease protein</fullName>
    </submittedName>
</protein>
<evidence type="ECO:0000256" key="6">
    <source>
        <dbReference type="ARBA" id="ARBA00023136"/>
    </source>
</evidence>
<keyword evidence="5 7" id="KW-1133">Transmembrane helix</keyword>
<feature type="transmembrane region" description="Helical" evidence="7">
    <location>
        <begin position="383"/>
        <end position="409"/>
    </location>
</feature>
<dbReference type="PANTHER" id="PTHR30489">
    <property type="entry name" value="LIPOPROTEIN-RELEASING SYSTEM TRANSMEMBRANE PROTEIN LOLE"/>
    <property type="match status" value="1"/>
</dbReference>
<feature type="transmembrane region" description="Helical" evidence="7">
    <location>
        <begin position="290"/>
        <end position="312"/>
    </location>
</feature>
<dbReference type="PANTHER" id="PTHR30489:SF0">
    <property type="entry name" value="LIPOPROTEIN-RELEASING SYSTEM TRANSMEMBRANE PROTEIN LOLE"/>
    <property type="match status" value="1"/>
</dbReference>
<dbReference type="AlphaFoldDB" id="A1ZSJ3"/>
<keyword evidence="3" id="KW-1003">Cell membrane</keyword>
<evidence type="ECO:0000259" key="9">
    <source>
        <dbReference type="Pfam" id="PF12704"/>
    </source>
</evidence>
<dbReference type="Pfam" id="PF12704">
    <property type="entry name" value="MacB_PCD"/>
    <property type="match status" value="1"/>
</dbReference>
<organism evidence="10 11">
    <name type="scientific">Microscilla marina ATCC 23134</name>
    <dbReference type="NCBI Taxonomy" id="313606"/>
    <lineage>
        <taxon>Bacteria</taxon>
        <taxon>Pseudomonadati</taxon>
        <taxon>Bacteroidota</taxon>
        <taxon>Cytophagia</taxon>
        <taxon>Cytophagales</taxon>
        <taxon>Microscillaceae</taxon>
        <taxon>Microscilla</taxon>
    </lineage>
</organism>
<feature type="domain" description="MacB-like periplasmic core" evidence="9">
    <location>
        <begin position="42"/>
        <end position="228"/>
    </location>
</feature>
<dbReference type="GO" id="GO:0044874">
    <property type="term" value="P:lipoprotein localization to outer membrane"/>
    <property type="evidence" value="ECO:0007669"/>
    <property type="project" value="TreeGrafter"/>
</dbReference>
<feature type="transmembrane region" description="Helical" evidence="7">
    <location>
        <begin position="38"/>
        <end position="61"/>
    </location>
</feature>
<feature type="transmembrane region" description="Helical" evidence="7">
    <location>
        <begin position="342"/>
        <end position="363"/>
    </location>
</feature>
<dbReference type="GO" id="GO:0098797">
    <property type="term" value="C:plasma membrane protein complex"/>
    <property type="evidence" value="ECO:0007669"/>
    <property type="project" value="TreeGrafter"/>
</dbReference>
<evidence type="ECO:0000313" key="11">
    <source>
        <dbReference type="Proteomes" id="UP000004095"/>
    </source>
</evidence>
<comment type="subcellular location">
    <subcellularLocation>
        <location evidence="1">Cell membrane</location>
        <topology evidence="1">Multi-pass membrane protein</topology>
    </subcellularLocation>
</comment>
<accession>A1ZSJ3</accession>
<dbReference type="Proteomes" id="UP000004095">
    <property type="component" value="Unassembled WGS sequence"/>
</dbReference>